<name>U3GWC2_9CORY</name>
<protein>
    <submittedName>
        <fullName evidence="1">Uncharacterized protein</fullName>
    </submittedName>
</protein>
<dbReference type="STRING" id="1348662.CARG_00320"/>
<dbReference type="AlphaFoldDB" id="U3GWC2"/>
<organism evidence="1 2">
    <name type="scientific">Corynebacterium argentoratense DSM 44202</name>
    <dbReference type="NCBI Taxonomy" id="1348662"/>
    <lineage>
        <taxon>Bacteria</taxon>
        <taxon>Bacillati</taxon>
        <taxon>Actinomycetota</taxon>
        <taxon>Actinomycetes</taxon>
        <taxon>Mycobacteriales</taxon>
        <taxon>Corynebacteriaceae</taxon>
        <taxon>Corynebacterium</taxon>
    </lineage>
</organism>
<dbReference type="HOGENOM" id="CLU_2354968_0_0_11"/>
<dbReference type="PATRIC" id="fig|1348662.3.peg.62"/>
<proteinExistence type="predicted"/>
<evidence type="ECO:0000313" key="1">
    <source>
        <dbReference type="EMBL" id="AGU14271.1"/>
    </source>
</evidence>
<keyword evidence="2" id="KW-1185">Reference proteome</keyword>
<sequence>MFVADFVENFLCRSTCENGDFFKIFSLRLKHFRILIDRVGEGRRGRQEARQHMKGLDMTELIQDIAKVFTSLFAHSSGIATQFVADVTKFLTTFSK</sequence>
<dbReference type="EMBL" id="CP006365">
    <property type="protein sequence ID" value="AGU14271.1"/>
    <property type="molecule type" value="Genomic_DNA"/>
</dbReference>
<dbReference type="KEGG" id="caz:CARG_00320"/>
<accession>U3GWC2</accession>
<reference evidence="1 2" key="1">
    <citation type="journal article" date="2013" name="Genome Announc.">
        <title>Whole-Genome Sequence of the Clinical Strain Corynebacterium argentoratense DSM 44202, Isolated from a Human Throat Specimen.</title>
        <authorList>
            <person name="Bomholt C."/>
            <person name="Glaub A."/>
            <person name="Gravermann K."/>
            <person name="Albersmeier A."/>
            <person name="Brinkrolf K."/>
            <person name="Ruckert C."/>
            <person name="Tauch A."/>
        </authorList>
    </citation>
    <scope>NUCLEOTIDE SEQUENCE [LARGE SCALE GENOMIC DNA]</scope>
    <source>
        <strain evidence="1">DSM 44202</strain>
    </source>
</reference>
<gene>
    <name evidence="1" type="ORF">CARG_00320</name>
</gene>
<evidence type="ECO:0000313" key="2">
    <source>
        <dbReference type="Proteomes" id="UP000016943"/>
    </source>
</evidence>
<dbReference type="Proteomes" id="UP000016943">
    <property type="component" value="Chromosome"/>
</dbReference>